<reference evidence="1" key="1">
    <citation type="submission" date="2017-05" db="UniProtKB">
        <authorList>
            <consortium name="EnsemblMetazoa"/>
        </authorList>
    </citation>
    <scope>IDENTIFICATION</scope>
</reference>
<organism evidence="1">
    <name type="scientific">Amphimedon queenslandica</name>
    <name type="common">Sponge</name>
    <dbReference type="NCBI Taxonomy" id="400682"/>
    <lineage>
        <taxon>Eukaryota</taxon>
        <taxon>Metazoa</taxon>
        <taxon>Porifera</taxon>
        <taxon>Demospongiae</taxon>
        <taxon>Heteroscleromorpha</taxon>
        <taxon>Haplosclerida</taxon>
        <taxon>Niphatidae</taxon>
        <taxon>Amphimedon</taxon>
    </lineage>
</organism>
<dbReference type="eggNOG" id="ENOG502S1Q7">
    <property type="taxonomic scope" value="Eukaryota"/>
</dbReference>
<proteinExistence type="predicted"/>
<dbReference type="EnsemblMetazoa" id="Aqu2.1.07976_001">
    <property type="protein sequence ID" value="Aqu2.1.07976_001"/>
    <property type="gene ID" value="Aqu2.1.07976"/>
</dbReference>
<sequence length="136" mass="15024">MGDHALACGGNSDRIVRHNVIKDVIFTAAQSAALSPRQEAPSLVPDSLSRPADVFLPHWLQGRPAALNVTIISQLQSQTLSQAASTQGAALLVAEHRKRVVHLEDCQRRVLHSSHWPWRPWGVESGCHLIHFLHQL</sequence>
<name>A0A1X7T0W1_AMPQE</name>
<dbReference type="InParanoid" id="A0A1X7T0W1"/>
<accession>A0A1X7T0W1</accession>
<evidence type="ECO:0000313" key="1">
    <source>
        <dbReference type="EnsemblMetazoa" id="Aqu2.1.07976_001"/>
    </source>
</evidence>
<protein>
    <submittedName>
        <fullName evidence="1">Uncharacterized protein</fullName>
    </submittedName>
</protein>
<dbReference type="AlphaFoldDB" id="A0A1X7T0W1"/>